<reference evidence="1" key="1">
    <citation type="submission" date="2014-09" db="EMBL/GenBank/DDBJ databases">
        <authorList>
            <person name="Magalhaes I.L.F."/>
            <person name="Oliveira U."/>
            <person name="Santos F.R."/>
            <person name="Vidigal T.H.D.A."/>
            <person name="Brescovit A.D."/>
            <person name="Santos A.J."/>
        </authorList>
    </citation>
    <scope>NUCLEOTIDE SEQUENCE</scope>
    <source>
        <tissue evidence="1">Shoot tissue taken approximately 20 cm above the soil surface</tissue>
    </source>
</reference>
<proteinExistence type="predicted"/>
<protein>
    <submittedName>
        <fullName evidence="1">Uncharacterized protein</fullName>
    </submittedName>
</protein>
<sequence length="39" mass="4055">MPDARHRLPLDHPDLCPGAAPAACSLSAARVARSCRLSA</sequence>
<dbReference type="AlphaFoldDB" id="A0A0A9AEZ8"/>
<dbReference type="EMBL" id="GBRH01250360">
    <property type="protein sequence ID" value="JAD47535.1"/>
    <property type="molecule type" value="Transcribed_RNA"/>
</dbReference>
<reference evidence="1" key="2">
    <citation type="journal article" date="2015" name="Data Brief">
        <title>Shoot transcriptome of the giant reed, Arundo donax.</title>
        <authorList>
            <person name="Barrero R.A."/>
            <person name="Guerrero F.D."/>
            <person name="Moolhuijzen P."/>
            <person name="Goolsby J.A."/>
            <person name="Tidwell J."/>
            <person name="Bellgard S.E."/>
            <person name="Bellgard M.I."/>
        </authorList>
    </citation>
    <scope>NUCLEOTIDE SEQUENCE</scope>
    <source>
        <tissue evidence="1">Shoot tissue taken approximately 20 cm above the soil surface</tissue>
    </source>
</reference>
<organism evidence="1">
    <name type="scientific">Arundo donax</name>
    <name type="common">Giant reed</name>
    <name type="synonym">Donax arundinaceus</name>
    <dbReference type="NCBI Taxonomy" id="35708"/>
    <lineage>
        <taxon>Eukaryota</taxon>
        <taxon>Viridiplantae</taxon>
        <taxon>Streptophyta</taxon>
        <taxon>Embryophyta</taxon>
        <taxon>Tracheophyta</taxon>
        <taxon>Spermatophyta</taxon>
        <taxon>Magnoliopsida</taxon>
        <taxon>Liliopsida</taxon>
        <taxon>Poales</taxon>
        <taxon>Poaceae</taxon>
        <taxon>PACMAD clade</taxon>
        <taxon>Arundinoideae</taxon>
        <taxon>Arundineae</taxon>
        <taxon>Arundo</taxon>
    </lineage>
</organism>
<accession>A0A0A9AEZ8</accession>
<name>A0A0A9AEZ8_ARUDO</name>
<evidence type="ECO:0000313" key="1">
    <source>
        <dbReference type="EMBL" id="JAD47535.1"/>
    </source>
</evidence>